<dbReference type="InterPro" id="IPR027417">
    <property type="entry name" value="P-loop_NTPase"/>
</dbReference>
<keyword evidence="7" id="KW-1185">Reference proteome</keyword>
<dbReference type="Proteomes" id="UP001153678">
    <property type="component" value="Unassembled WGS sequence"/>
</dbReference>
<dbReference type="PANTHER" id="PTHR11070:SF2">
    <property type="entry name" value="ATP-DEPENDENT DNA HELICASE SRS2"/>
    <property type="match status" value="1"/>
</dbReference>
<dbReference type="InterPro" id="IPR014016">
    <property type="entry name" value="UvrD-like_ATP-bd"/>
</dbReference>
<dbReference type="EMBL" id="CAMKVN010002974">
    <property type="protein sequence ID" value="CAI2183228.1"/>
    <property type="molecule type" value="Genomic_DNA"/>
</dbReference>
<protein>
    <submittedName>
        <fullName evidence="6">157_t:CDS:1</fullName>
    </submittedName>
</protein>
<dbReference type="GO" id="GO:0016787">
    <property type="term" value="F:hydrolase activity"/>
    <property type="evidence" value="ECO:0007669"/>
    <property type="project" value="UniProtKB-KW"/>
</dbReference>
<sequence>MNGEIKLTPEQKKCAEHPLNQKNLVINADPGTGKTEVLKQRVLFIHEFLLKAEQGNKGMSRWQRKVILVLAYGKNIAAEIRAKLNARGLKSSGINDLVIKKQFQEERRIHVLTATQRVEKKQGLISHDEKNQKEDVPYCRYEVNYSSFLNQISNLLPPESKLLALLESACKQDKAKNDLKVETLHLIIKIFGSERTNFTFVGDPKQNIFGFAGAQADIFKLLEDYFPSQTHSVIATSFRLTPEIADFANHFIQKFMTYRSSIQTTKPKTNQKPQIIVIGQELDYQLSLQDLIDIKIELEKNPELKNSNLAKDKIRMKKLEKHMNTILSIINKLDNPATSKAILYRQGEITINDIIRQVKQHFKGSASEKLKEHTANQKVEKKELETNSTNLEFFSLRSFLASCRISENSIFQLAEIVKKIDENLPPNQPLTRDQINEFISRLEEVKNHPGIILSTIHGMKGLEADYVFLIFCDQKVLPKKEKFLND</sequence>
<reference evidence="6" key="1">
    <citation type="submission" date="2022-08" db="EMBL/GenBank/DDBJ databases">
        <authorList>
            <person name="Kallberg Y."/>
            <person name="Tangrot J."/>
            <person name="Rosling A."/>
        </authorList>
    </citation>
    <scope>NUCLEOTIDE SEQUENCE</scope>
    <source>
        <strain evidence="6">Wild A</strain>
    </source>
</reference>
<proteinExistence type="predicted"/>
<evidence type="ECO:0000313" key="6">
    <source>
        <dbReference type="EMBL" id="CAI2183228.1"/>
    </source>
</evidence>
<keyword evidence="1" id="KW-0547">Nucleotide-binding</keyword>
<dbReference type="AlphaFoldDB" id="A0A9W4SVQ1"/>
<evidence type="ECO:0000313" key="7">
    <source>
        <dbReference type="Proteomes" id="UP001153678"/>
    </source>
</evidence>
<evidence type="ECO:0000256" key="3">
    <source>
        <dbReference type="ARBA" id="ARBA00022806"/>
    </source>
</evidence>
<keyword evidence="3" id="KW-0347">Helicase</keyword>
<keyword evidence="2" id="KW-0378">Hydrolase</keyword>
<dbReference type="Pfam" id="PF00580">
    <property type="entry name" value="UvrD-helicase"/>
    <property type="match status" value="2"/>
</dbReference>
<dbReference type="GO" id="GO:0043138">
    <property type="term" value="F:3'-5' DNA helicase activity"/>
    <property type="evidence" value="ECO:0007669"/>
    <property type="project" value="TreeGrafter"/>
</dbReference>
<dbReference type="OrthoDB" id="2446873at2759"/>
<comment type="caution">
    <text evidence="6">The sequence shown here is derived from an EMBL/GenBank/DDBJ whole genome shotgun (WGS) entry which is preliminary data.</text>
</comment>
<feature type="domain" description="UvrD-like helicase ATP-binding" evidence="5">
    <location>
        <begin position="7"/>
        <end position="98"/>
    </location>
</feature>
<dbReference type="PANTHER" id="PTHR11070">
    <property type="entry name" value="UVRD / RECB / PCRA DNA HELICASE FAMILY MEMBER"/>
    <property type="match status" value="1"/>
</dbReference>
<gene>
    <name evidence="6" type="ORF">FWILDA_LOCUS10974</name>
</gene>
<evidence type="ECO:0000256" key="4">
    <source>
        <dbReference type="ARBA" id="ARBA00022840"/>
    </source>
</evidence>
<evidence type="ECO:0000259" key="5">
    <source>
        <dbReference type="Pfam" id="PF00580"/>
    </source>
</evidence>
<evidence type="ECO:0000256" key="1">
    <source>
        <dbReference type="ARBA" id="ARBA00022741"/>
    </source>
</evidence>
<dbReference type="InterPro" id="IPR000212">
    <property type="entry name" value="DNA_helicase_UvrD/REP"/>
</dbReference>
<keyword evidence="4" id="KW-0067">ATP-binding</keyword>
<feature type="domain" description="UvrD-like helicase ATP-binding" evidence="5">
    <location>
        <begin position="187"/>
        <end position="226"/>
    </location>
</feature>
<accession>A0A9W4SVQ1</accession>
<evidence type="ECO:0000256" key="2">
    <source>
        <dbReference type="ARBA" id="ARBA00022801"/>
    </source>
</evidence>
<dbReference type="GO" id="GO:0003677">
    <property type="term" value="F:DNA binding"/>
    <property type="evidence" value="ECO:0007669"/>
    <property type="project" value="InterPro"/>
</dbReference>
<dbReference type="Gene3D" id="3.40.50.300">
    <property type="entry name" value="P-loop containing nucleotide triphosphate hydrolases"/>
    <property type="match status" value="2"/>
</dbReference>
<dbReference type="GO" id="GO:0005524">
    <property type="term" value="F:ATP binding"/>
    <property type="evidence" value="ECO:0007669"/>
    <property type="project" value="UniProtKB-KW"/>
</dbReference>
<name>A0A9W4SVQ1_9GLOM</name>
<organism evidence="6 7">
    <name type="scientific">Funneliformis geosporum</name>
    <dbReference type="NCBI Taxonomy" id="1117311"/>
    <lineage>
        <taxon>Eukaryota</taxon>
        <taxon>Fungi</taxon>
        <taxon>Fungi incertae sedis</taxon>
        <taxon>Mucoromycota</taxon>
        <taxon>Glomeromycotina</taxon>
        <taxon>Glomeromycetes</taxon>
        <taxon>Glomerales</taxon>
        <taxon>Glomeraceae</taxon>
        <taxon>Funneliformis</taxon>
    </lineage>
</organism>
<dbReference type="SUPFAM" id="SSF52540">
    <property type="entry name" value="P-loop containing nucleoside triphosphate hydrolases"/>
    <property type="match status" value="1"/>
</dbReference>
<dbReference type="GO" id="GO:0000725">
    <property type="term" value="P:recombinational repair"/>
    <property type="evidence" value="ECO:0007669"/>
    <property type="project" value="TreeGrafter"/>
</dbReference>